<accession>A0A1L8E1B3</accession>
<keyword evidence="2" id="KW-0472">Membrane</keyword>
<dbReference type="GO" id="GO:0140268">
    <property type="term" value="C:endoplasmic reticulum-plasma membrane contact site"/>
    <property type="evidence" value="ECO:0007669"/>
    <property type="project" value="TreeGrafter"/>
</dbReference>
<dbReference type="InterPro" id="IPR004182">
    <property type="entry name" value="GRAM"/>
</dbReference>
<feature type="compositionally biased region" description="Basic residues" evidence="1">
    <location>
        <begin position="315"/>
        <end position="324"/>
    </location>
</feature>
<feature type="region of interest" description="Disordered" evidence="1">
    <location>
        <begin position="145"/>
        <end position="324"/>
    </location>
</feature>
<keyword evidence="2" id="KW-1133">Transmembrane helix</keyword>
<feature type="domain" description="GRAM" evidence="3">
    <location>
        <begin position="319"/>
        <end position="386"/>
    </location>
</feature>
<dbReference type="GO" id="GO:0032366">
    <property type="term" value="P:intracellular sterol transport"/>
    <property type="evidence" value="ECO:0007669"/>
    <property type="project" value="TreeGrafter"/>
</dbReference>
<evidence type="ECO:0000313" key="4">
    <source>
        <dbReference type="EMBL" id="JAV12454.1"/>
    </source>
</evidence>
<feature type="transmembrane region" description="Helical" evidence="2">
    <location>
        <begin position="360"/>
        <end position="380"/>
    </location>
</feature>
<dbReference type="InterPro" id="IPR011993">
    <property type="entry name" value="PH-like_dom_sf"/>
</dbReference>
<feature type="compositionally biased region" description="Low complexity" evidence="1">
    <location>
        <begin position="242"/>
        <end position="251"/>
    </location>
</feature>
<feature type="compositionally biased region" description="Low complexity" evidence="1">
    <location>
        <begin position="195"/>
        <end position="208"/>
    </location>
</feature>
<feature type="transmembrane region" description="Helical" evidence="2">
    <location>
        <begin position="539"/>
        <end position="562"/>
    </location>
</feature>
<dbReference type="SMART" id="SM00568">
    <property type="entry name" value="GRAM"/>
    <property type="match status" value="1"/>
</dbReference>
<dbReference type="Gene3D" id="2.30.29.30">
    <property type="entry name" value="Pleckstrin-homology domain (PH domain)/Phosphotyrosine-binding domain (PTB)"/>
    <property type="match status" value="1"/>
</dbReference>
<feature type="region of interest" description="Disordered" evidence="1">
    <location>
        <begin position="454"/>
        <end position="481"/>
    </location>
</feature>
<dbReference type="EMBL" id="GFDF01001630">
    <property type="protein sequence ID" value="JAV12454.1"/>
    <property type="molecule type" value="Transcribed_RNA"/>
</dbReference>
<feature type="compositionally biased region" description="Polar residues" evidence="1">
    <location>
        <begin position="261"/>
        <end position="284"/>
    </location>
</feature>
<proteinExistence type="predicted"/>
<dbReference type="GO" id="GO:0005886">
    <property type="term" value="C:plasma membrane"/>
    <property type="evidence" value="ECO:0007669"/>
    <property type="project" value="TreeGrafter"/>
</dbReference>
<feature type="compositionally biased region" description="Basic and acidic residues" evidence="1">
    <location>
        <begin position="153"/>
        <end position="171"/>
    </location>
</feature>
<dbReference type="Pfam" id="PF02893">
    <property type="entry name" value="GRAM"/>
    <property type="match status" value="1"/>
</dbReference>
<dbReference type="InterPro" id="IPR051482">
    <property type="entry name" value="Cholesterol_transport"/>
</dbReference>
<protein>
    <recommendedName>
        <fullName evidence="3">GRAM domain-containing protein</fullName>
    </recommendedName>
</protein>
<name>A0A1L8E1B3_9DIPT</name>
<dbReference type="AlphaFoldDB" id="A0A1L8E1B3"/>
<dbReference type="PANTHER" id="PTHR23319">
    <property type="entry name" value="GRAM DOMAIN CONTAINING 1B, ISOFORM E"/>
    <property type="match status" value="1"/>
</dbReference>
<feature type="compositionally biased region" description="Basic and acidic residues" evidence="1">
    <location>
        <begin position="292"/>
        <end position="314"/>
    </location>
</feature>
<reference evidence="4" key="1">
    <citation type="submission" date="2016-12" db="EMBL/GenBank/DDBJ databases">
        <title>An insight into the sialome and mialome of the sand fly, Nyssomyia neivai.</title>
        <authorList>
            <person name="Sebastian V."/>
            <person name="Goulart T.M."/>
            <person name="Oliveira W."/>
            <person name="Calvo E."/>
            <person name="Oliveira L.F."/>
            <person name="Pinto M.C."/>
            <person name="Rosselino A.M."/>
            <person name="Ribeiro J.M."/>
        </authorList>
    </citation>
    <scope>NUCLEOTIDE SEQUENCE</scope>
</reference>
<dbReference type="GO" id="GO:0005789">
    <property type="term" value="C:endoplasmic reticulum membrane"/>
    <property type="evidence" value="ECO:0007669"/>
    <property type="project" value="TreeGrafter"/>
</dbReference>
<evidence type="ECO:0000256" key="2">
    <source>
        <dbReference type="SAM" id="Phobius"/>
    </source>
</evidence>
<sequence>MKIDHSENWGKMLEDTEEVVLREKHIVSFEANITDEKLRQIYWQANGTHLSDDDNLEDLDRISSLLGLNRSHSVGVPQMHFIPYREEDVLKDLQQHSFIHSNLAKEARKSAPTEEFHLKRPVTIGNVFKRDSFLRQSWNTILRRNKSQRKKSLSTEDVHKSEKKYHEEHSSNNDGSSDGAPMSPKAKKKGHKRSSSTSSCMSNRSTNSIGIRSAPTTPMAPLQGQADTNHSNYGQSVVNLNSISRSPSHSSTKSDSKSVKQQLTQSGATGTVANNRSVSPNNQLKGAGGGGSEKEASTGSGKDTRKEKKRKELSSSRQKKFHRHFQQVSTDERVINYFSCALVSDILLQGHLYITDNYFAFYSNVFGFVTKLLIPIVSVVKISKEKTAKIIPNAVGVATIDERHVFGSFMSREAAYRLMVSVWRPLVPADDIPETPAIKAPDVEVSEYSIEEDSSCSVSGNESPTQIQESSANSDAAPRQRAPISVVDGLPPDEMPALPIVSTSPKPVIFRHAPPPPATATKKSLVTRLRLKIPKNLHIIHLGMVLALVLTIFSGFLLYRILDIQARANEFPTIDYKWTGSKDDKELYAEVLRWQKELQSKSLEEAQKMLNSNLDQIVKVRESLETLSTLIHDKLDADPAASNSGAT</sequence>
<evidence type="ECO:0000256" key="1">
    <source>
        <dbReference type="SAM" id="MobiDB-lite"/>
    </source>
</evidence>
<feature type="compositionally biased region" description="Basic residues" evidence="1">
    <location>
        <begin position="185"/>
        <end position="194"/>
    </location>
</feature>
<dbReference type="PANTHER" id="PTHR23319:SF13">
    <property type="entry name" value="GRAM DOMAIN-CONTAINING PROTEIN"/>
    <property type="match status" value="1"/>
</dbReference>
<feature type="compositionally biased region" description="Polar residues" evidence="1">
    <location>
        <begin position="225"/>
        <end position="241"/>
    </location>
</feature>
<dbReference type="CDD" id="cd13220">
    <property type="entry name" value="PH-GRAM_GRAMDC"/>
    <property type="match status" value="1"/>
</dbReference>
<dbReference type="GO" id="GO:0032934">
    <property type="term" value="F:sterol binding"/>
    <property type="evidence" value="ECO:0007669"/>
    <property type="project" value="TreeGrafter"/>
</dbReference>
<feature type="compositionally biased region" description="Polar residues" evidence="1">
    <location>
        <begin position="455"/>
        <end position="474"/>
    </location>
</feature>
<evidence type="ECO:0000259" key="3">
    <source>
        <dbReference type="SMART" id="SM00568"/>
    </source>
</evidence>
<organism evidence="4">
    <name type="scientific">Nyssomyia neivai</name>
    <dbReference type="NCBI Taxonomy" id="330878"/>
    <lineage>
        <taxon>Eukaryota</taxon>
        <taxon>Metazoa</taxon>
        <taxon>Ecdysozoa</taxon>
        <taxon>Arthropoda</taxon>
        <taxon>Hexapoda</taxon>
        <taxon>Insecta</taxon>
        <taxon>Pterygota</taxon>
        <taxon>Neoptera</taxon>
        <taxon>Endopterygota</taxon>
        <taxon>Diptera</taxon>
        <taxon>Nematocera</taxon>
        <taxon>Psychodoidea</taxon>
        <taxon>Psychodidae</taxon>
        <taxon>Nyssomyia</taxon>
    </lineage>
</organism>
<dbReference type="GO" id="GO:0120015">
    <property type="term" value="F:sterol transfer activity"/>
    <property type="evidence" value="ECO:0007669"/>
    <property type="project" value="TreeGrafter"/>
</dbReference>
<keyword evidence="2" id="KW-0812">Transmembrane</keyword>